<dbReference type="EMBL" id="CAJNNV010008748">
    <property type="protein sequence ID" value="CAE8596604.1"/>
    <property type="molecule type" value="Genomic_DNA"/>
</dbReference>
<evidence type="ECO:0000313" key="3">
    <source>
        <dbReference type="Proteomes" id="UP000654075"/>
    </source>
</evidence>
<dbReference type="Proteomes" id="UP000626109">
    <property type="component" value="Unassembled WGS sequence"/>
</dbReference>
<dbReference type="InterPro" id="IPR011333">
    <property type="entry name" value="SKP1/BTB/POZ_sf"/>
</dbReference>
<dbReference type="OrthoDB" id="409642at2759"/>
<sequence length="415" mass="46035">MAMQSMLANLCPRISDNDDSADLCDWAEEPTVLLASNDGKPAIRCHAALLRARCPLLPSGTLVECHETSDVLHGLLRWVYCETLCHEASDTLFSEVEGPELRAALVQRQRMSLGSGLLRLAERWGLRDSDCLKGRLVGRRLVQRQQGTLAEDLLRAYDDGQIGGRFLFSCAEEDIGGREDLPPLEGGWCALLRLQSSYFDAMLSGGWAESSGSVGSFDGRRVVHLQWPREQLARLLRFFHGDRFVRSSADLPLALECARFFGVPSLFASVNDWIAAHLKIENASALWNLVESEPGLVTTDADFQEVVDDADAACFYFHLKHFEVLAEDEVDASGGVPLNLLNTSLMQRLLMSGLVDMPTAILKGVVKRFARARCSDKQQAEALRVQLQPPAVLFNREHRDALLPRSSEVTVRAFL</sequence>
<dbReference type="Proteomes" id="UP000654075">
    <property type="component" value="Unassembled WGS sequence"/>
</dbReference>
<name>A0A813EDC1_POLGL</name>
<evidence type="ECO:0000313" key="1">
    <source>
        <dbReference type="EMBL" id="CAE8596604.1"/>
    </source>
</evidence>
<reference evidence="1" key="1">
    <citation type="submission" date="2021-02" db="EMBL/GenBank/DDBJ databases">
        <authorList>
            <person name="Dougan E. K."/>
            <person name="Rhodes N."/>
            <person name="Thang M."/>
            <person name="Chan C."/>
        </authorList>
    </citation>
    <scope>NUCLEOTIDE SEQUENCE</scope>
</reference>
<keyword evidence="3" id="KW-1185">Reference proteome</keyword>
<evidence type="ECO:0000313" key="2">
    <source>
        <dbReference type="EMBL" id="CAE8730239.1"/>
    </source>
</evidence>
<accession>A0A813EDC1</accession>
<dbReference type="AlphaFoldDB" id="A0A813EDC1"/>
<gene>
    <name evidence="1" type="ORF">PGLA1383_LOCUS15066</name>
    <name evidence="2" type="ORF">PGLA2088_LOCUS45678</name>
</gene>
<dbReference type="SUPFAM" id="SSF54695">
    <property type="entry name" value="POZ domain"/>
    <property type="match status" value="1"/>
</dbReference>
<dbReference type="CDD" id="cd18186">
    <property type="entry name" value="BTB_POZ_ZBTB_KLHL-like"/>
    <property type="match status" value="1"/>
</dbReference>
<proteinExistence type="predicted"/>
<protein>
    <recommendedName>
        <fullName evidence="4">BTB domain-containing protein</fullName>
    </recommendedName>
</protein>
<dbReference type="EMBL" id="CAJNNW010035819">
    <property type="protein sequence ID" value="CAE8730239.1"/>
    <property type="molecule type" value="Genomic_DNA"/>
</dbReference>
<evidence type="ECO:0008006" key="4">
    <source>
        <dbReference type="Google" id="ProtNLM"/>
    </source>
</evidence>
<dbReference type="Gene3D" id="3.30.710.10">
    <property type="entry name" value="Potassium Channel Kv1.1, Chain A"/>
    <property type="match status" value="1"/>
</dbReference>
<organism evidence="1 3">
    <name type="scientific">Polarella glacialis</name>
    <name type="common">Dinoflagellate</name>
    <dbReference type="NCBI Taxonomy" id="89957"/>
    <lineage>
        <taxon>Eukaryota</taxon>
        <taxon>Sar</taxon>
        <taxon>Alveolata</taxon>
        <taxon>Dinophyceae</taxon>
        <taxon>Suessiales</taxon>
        <taxon>Suessiaceae</taxon>
        <taxon>Polarella</taxon>
    </lineage>
</organism>
<comment type="caution">
    <text evidence="1">The sequence shown here is derived from an EMBL/GenBank/DDBJ whole genome shotgun (WGS) entry which is preliminary data.</text>
</comment>